<dbReference type="Pfam" id="PF20149">
    <property type="entry name" value="DUF6532"/>
    <property type="match status" value="1"/>
</dbReference>
<keyword evidence="4" id="KW-1185">Reference proteome</keyword>
<name>A0AAD5YVJ0_9AGAR</name>
<dbReference type="AlphaFoldDB" id="A0AAD5YVJ0"/>
<dbReference type="InterPro" id="IPR045341">
    <property type="entry name" value="DUF6532"/>
</dbReference>
<evidence type="ECO:0000313" key="3">
    <source>
        <dbReference type="EMBL" id="KAJ3570414.1"/>
    </source>
</evidence>
<sequence>MSTMSVRLAANVATDVQDLKLQRSRVRKATRAARKEQQDELLVKAGAGPRQAKLNALENKGWLHDAPAARGAKRAASPTMGTEPATKKRKAAGKENAIPRQRGRSNQGQAPTQAATPAASADHVKVKRTYASERPRPKLRHRQLSPSEDEDDQLEQEGAEGYESSEGSFLLDNPEVEYGEEDEPAEDEEDNEDLSRTALRFAKERPQVVGAEDSDDDNNEMVLASSSGAPPPPPPPGSSSSLSPHSQQPRVKNRRHERAEDPNRWPSYLSLLAGGIKNQHSIIRGLTHDAIEYCELKVVTEHAFPEVENRDEFRSHVMVHCASILHEMSVHSTQYEVLYQRVKEDEDFRRIIGEWALDRISHARTLMRTAALVHINYYSFGDDEEGAARVKILLTGNAFVYPGRWGQDELGKTAWIVNASEAYLSPAIIKTIRRGWFDTLTAFGTQYTSYFTSSLDDKPEKEFTIPVVALAATAVDAALRMWQHGDFVDEPFKGERFLSVYESHANYLANMKTRYPTPYHSLMSLLYSKVRANHSTNALEMVQGDPFALFSGLDD</sequence>
<protein>
    <recommendedName>
        <fullName evidence="2">DUF6532 domain-containing protein</fullName>
    </recommendedName>
</protein>
<dbReference type="Proteomes" id="UP001213000">
    <property type="component" value="Unassembled WGS sequence"/>
</dbReference>
<evidence type="ECO:0000256" key="1">
    <source>
        <dbReference type="SAM" id="MobiDB-lite"/>
    </source>
</evidence>
<feature type="region of interest" description="Disordered" evidence="1">
    <location>
        <begin position="199"/>
        <end position="262"/>
    </location>
</feature>
<feature type="compositionally biased region" description="Basic and acidic residues" evidence="1">
    <location>
        <begin position="33"/>
        <end position="42"/>
    </location>
</feature>
<feature type="domain" description="DUF6532" evidence="2">
    <location>
        <begin position="290"/>
        <end position="510"/>
    </location>
</feature>
<evidence type="ECO:0000259" key="2">
    <source>
        <dbReference type="Pfam" id="PF20149"/>
    </source>
</evidence>
<comment type="caution">
    <text evidence="3">The sequence shown here is derived from an EMBL/GenBank/DDBJ whole genome shotgun (WGS) entry which is preliminary data.</text>
</comment>
<organism evidence="3 4">
    <name type="scientific">Leucocoprinus birnbaumii</name>
    <dbReference type="NCBI Taxonomy" id="56174"/>
    <lineage>
        <taxon>Eukaryota</taxon>
        <taxon>Fungi</taxon>
        <taxon>Dikarya</taxon>
        <taxon>Basidiomycota</taxon>
        <taxon>Agaricomycotina</taxon>
        <taxon>Agaricomycetes</taxon>
        <taxon>Agaricomycetidae</taxon>
        <taxon>Agaricales</taxon>
        <taxon>Agaricineae</taxon>
        <taxon>Agaricaceae</taxon>
        <taxon>Leucocoprinus</taxon>
    </lineage>
</organism>
<feature type="compositionally biased region" description="Low complexity" evidence="1">
    <location>
        <begin position="66"/>
        <end position="76"/>
    </location>
</feature>
<proteinExistence type="predicted"/>
<feature type="region of interest" description="Disordered" evidence="1">
    <location>
        <begin position="29"/>
        <end position="172"/>
    </location>
</feature>
<dbReference type="EMBL" id="JANIEX010000239">
    <property type="protein sequence ID" value="KAJ3570414.1"/>
    <property type="molecule type" value="Genomic_DNA"/>
</dbReference>
<evidence type="ECO:0000313" key="4">
    <source>
        <dbReference type="Proteomes" id="UP001213000"/>
    </source>
</evidence>
<feature type="compositionally biased region" description="Low complexity" evidence="1">
    <location>
        <begin position="109"/>
        <end position="119"/>
    </location>
</feature>
<feature type="compositionally biased region" description="Low complexity" evidence="1">
    <location>
        <begin position="238"/>
        <end position="249"/>
    </location>
</feature>
<accession>A0AAD5YVJ0</accession>
<reference evidence="3" key="1">
    <citation type="submission" date="2022-07" db="EMBL/GenBank/DDBJ databases">
        <title>Genome Sequence of Leucocoprinus birnbaumii.</title>
        <authorList>
            <person name="Buettner E."/>
        </authorList>
    </citation>
    <scope>NUCLEOTIDE SEQUENCE</scope>
    <source>
        <strain evidence="3">VT141</strain>
    </source>
</reference>
<gene>
    <name evidence="3" type="ORF">NP233_g4416</name>
</gene>
<feature type="compositionally biased region" description="Acidic residues" evidence="1">
    <location>
        <begin position="147"/>
        <end position="160"/>
    </location>
</feature>